<dbReference type="OMA" id="ECQVFMR"/>
<evidence type="ECO:0000256" key="9">
    <source>
        <dbReference type="ARBA" id="ARBA00023180"/>
    </source>
</evidence>
<dbReference type="PROSITE" id="PS50835">
    <property type="entry name" value="IG_LIKE"/>
    <property type="match status" value="1"/>
</dbReference>
<dbReference type="GO" id="GO:0031295">
    <property type="term" value="P:T cell costimulation"/>
    <property type="evidence" value="ECO:0007669"/>
    <property type="project" value="TreeGrafter"/>
</dbReference>
<keyword evidence="4" id="KW-0732">Signal</keyword>
<comment type="subcellular location">
    <subcellularLocation>
        <location evidence="1">Cell membrane</location>
        <topology evidence="1">Single-pass type I membrane protein</topology>
    </subcellularLocation>
</comment>
<keyword evidence="3 11" id="KW-0812">Transmembrane</keyword>
<dbReference type="InterPro" id="IPR013106">
    <property type="entry name" value="Ig_V-set"/>
</dbReference>
<keyword evidence="14" id="KW-1185">Reference proteome</keyword>
<evidence type="ECO:0000256" key="11">
    <source>
        <dbReference type="SAM" id="Phobius"/>
    </source>
</evidence>
<feature type="transmembrane region" description="Helical" evidence="11">
    <location>
        <begin position="150"/>
        <end position="175"/>
    </location>
</feature>
<dbReference type="Pfam" id="PF07686">
    <property type="entry name" value="V-set"/>
    <property type="match status" value="1"/>
</dbReference>
<organism evidence="13 14">
    <name type="scientific">Kryptolebias marmoratus</name>
    <name type="common">Mangrove killifish</name>
    <name type="synonym">Rivulus marmoratus</name>
    <dbReference type="NCBI Taxonomy" id="37003"/>
    <lineage>
        <taxon>Eukaryota</taxon>
        <taxon>Metazoa</taxon>
        <taxon>Chordata</taxon>
        <taxon>Craniata</taxon>
        <taxon>Vertebrata</taxon>
        <taxon>Euteleostomi</taxon>
        <taxon>Actinopterygii</taxon>
        <taxon>Neopterygii</taxon>
        <taxon>Teleostei</taxon>
        <taxon>Neoteleostei</taxon>
        <taxon>Acanthomorphata</taxon>
        <taxon>Ovalentaria</taxon>
        <taxon>Atherinomorphae</taxon>
        <taxon>Cyprinodontiformes</taxon>
        <taxon>Rivulidae</taxon>
        <taxon>Kryptolebias</taxon>
    </lineage>
</organism>
<keyword evidence="8" id="KW-0675">Receptor</keyword>
<reference evidence="13" key="1">
    <citation type="submission" date="2025-08" db="UniProtKB">
        <authorList>
            <consortium name="Ensembl"/>
        </authorList>
    </citation>
    <scope>IDENTIFICATION</scope>
</reference>
<dbReference type="GO" id="GO:0007166">
    <property type="term" value="P:cell surface receptor signaling pathway"/>
    <property type="evidence" value="ECO:0007669"/>
    <property type="project" value="TreeGrafter"/>
</dbReference>
<protein>
    <recommendedName>
        <fullName evidence="12">Ig-like domain-containing protein</fullName>
    </recommendedName>
</protein>
<dbReference type="SMART" id="SM00406">
    <property type="entry name" value="IGv"/>
    <property type="match status" value="1"/>
</dbReference>
<keyword evidence="7" id="KW-1015">Disulfide bond</keyword>
<evidence type="ECO:0000256" key="10">
    <source>
        <dbReference type="ARBA" id="ARBA00023319"/>
    </source>
</evidence>
<evidence type="ECO:0000256" key="1">
    <source>
        <dbReference type="ARBA" id="ARBA00004251"/>
    </source>
</evidence>
<dbReference type="GO" id="GO:0042130">
    <property type="term" value="P:negative regulation of T cell proliferation"/>
    <property type="evidence" value="ECO:0007669"/>
    <property type="project" value="TreeGrafter"/>
</dbReference>
<keyword evidence="2" id="KW-1003">Cell membrane</keyword>
<reference evidence="13" key="2">
    <citation type="submission" date="2025-09" db="UniProtKB">
        <authorList>
            <consortium name="Ensembl"/>
        </authorList>
    </citation>
    <scope>IDENTIFICATION</scope>
</reference>
<keyword evidence="6 11" id="KW-0472">Membrane</keyword>
<evidence type="ECO:0000313" key="14">
    <source>
        <dbReference type="Proteomes" id="UP000264800"/>
    </source>
</evidence>
<evidence type="ECO:0000256" key="7">
    <source>
        <dbReference type="ARBA" id="ARBA00023157"/>
    </source>
</evidence>
<accession>A0A3Q3A7H0</accession>
<feature type="domain" description="Ig-like" evidence="12">
    <location>
        <begin position="16"/>
        <end position="127"/>
    </location>
</feature>
<evidence type="ECO:0000313" key="13">
    <source>
        <dbReference type="Ensembl" id="ENSKMAP00000012306.1"/>
    </source>
</evidence>
<evidence type="ECO:0000256" key="2">
    <source>
        <dbReference type="ARBA" id="ARBA00022475"/>
    </source>
</evidence>
<dbReference type="PANTHER" id="PTHR25466">
    <property type="entry name" value="T-LYMPHOCYTE ACTIVATION ANTIGEN"/>
    <property type="match status" value="1"/>
</dbReference>
<evidence type="ECO:0000256" key="5">
    <source>
        <dbReference type="ARBA" id="ARBA00022989"/>
    </source>
</evidence>
<keyword evidence="5 11" id="KW-1133">Transmembrane helix</keyword>
<dbReference type="GeneTree" id="ENSGT01090000260338"/>
<keyword evidence="9" id="KW-0325">Glycoprotein</keyword>
<evidence type="ECO:0000256" key="6">
    <source>
        <dbReference type="ARBA" id="ARBA00023136"/>
    </source>
</evidence>
<keyword evidence="10" id="KW-0393">Immunoglobulin domain</keyword>
<dbReference type="GO" id="GO:0006955">
    <property type="term" value="P:immune response"/>
    <property type="evidence" value="ECO:0007669"/>
    <property type="project" value="TreeGrafter"/>
</dbReference>
<dbReference type="InterPro" id="IPR003599">
    <property type="entry name" value="Ig_sub"/>
</dbReference>
<dbReference type="GO" id="GO:0042102">
    <property type="term" value="P:positive regulation of T cell proliferation"/>
    <property type="evidence" value="ECO:0007669"/>
    <property type="project" value="TreeGrafter"/>
</dbReference>
<dbReference type="Ensembl" id="ENSKMAT00000012491.1">
    <property type="protein sequence ID" value="ENSKMAP00000012306.1"/>
    <property type="gene ID" value="ENSKMAG00000009231.1"/>
</dbReference>
<dbReference type="InterPro" id="IPR013783">
    <property type="entry name" value="Ig-like_fold"/>
</dbReference>
<dbReference type="SMART" id="SM00408">
    <property type="entry name" value="IGc2"/>
    <property type="match status" value="1"/>
</dbReference>
<dbReference type="Proteomes" id="UP000264800">
    <property type="component" value="Unplaced"/>
</dbReference>
<dbReference type="SMART" id="SM00409">
    <property type="entry name" value="IG"/>
    <property type="match status" value="1"/>
</dbReference>
<dbReference type="GO" id="GO:0071222">
    <property type="term" value="P:cellular response to lipopolysaccharide"/>
    <property type="evidence" value="ECO:0007669"/>
    <property type="project" value="TreeGrafter"/>
</dbReference>
<dbReference type="InterPro" id="IPR051713">
    <property type="entry name" value="T-cell_Activation_Regulation"/>
</dbReference>
<evidence type="ECO:0000256" key="3">
    <source>
        <dbReference type="ARBA" id="ARBA00022692"/>
    </source>
</evidence>
<dbReference type="PANTHER" id="PTHR25466:SF9">
    <property type="entry name" value="FIBRONECTIN TYPE-III DOMAIN-CONTAINING PROTEIN"/>
    <property type="match status" value="1"/>
</dbReference>
<name>A0A3Q3A7H0_KRYMA</name>
<dbReference type="InterPro" id="IPR007110">
    <property type="entry name" value="Ig-like_dom"/>
</dbReference>
<proteinExistence type="predicted"/>
<dbReference type="AlphaFoldDB" id="A0A3Q3A7H0"/>
<evidence type="ECO:0000256" key="8">
    <source>
        <dbReference type="ARBA" id="ARBA00023170"/>
    </source>
</evidence>
<dbReference type="InterPro" id="IPR003598">
    <property type="entry name" value="Ig_sub2"/>
</dbReference>
<dbReference type="SUPFAM" id="SSF48726">
    <property type="entry name" value="Immunoglobulin"/>
    <property type="match status" value="1"/>
</dbReference>
<dbReference type="InterPro" id="IPR036179">
    <property type="entry name" value="Ig-like_dom_sf"/>
</dbReference>
<evidence type="ECO:0000259" key="12">
    <source>
        <dbReference type="PROSITE" id="PS50835"/>
    </source>
</evidence>
<dbReference type="GO" id="GO:0009897">
    <property type="term" value="C:external side of plasma membrane"/>
    <property type="evidence" value="ECO:0007669"/>
    <property type="project" value="TreeGrafter"/>
</dbReference>
<dbReference type="Gene3D" id="2.60.40.10">
    <property type="entry name" value="Immunoglobulins"/>
    <property type="match status" value="1"/>
</dbReference>
<sequence>AFLQYLERHLQFILFPFAFSFATVPPGSPTEPGQNITLPCRVSENRPVIVVEWSRTGLGSDYVLFFRDHQIDPELQHPSFKDRVDLQDRQMKDGDVSLVLKNVTTEDTGTYECRVAQKEDRQRKLLSTINLQVSPPGELCQSVWNQGGSVGLTVGLPVSAVLLVLLVLLVGFMIYKNRGHLRQKLLSQNPNQPASEPAAEPLQN</sequence>
<evidence type="ECO:0000256" key="4">
    <source>
        <dbReference type="ARBA" id="ARBA00022729"/>
    </source>
</evidence>